<sequence>MWQPAGSQSTKGSAVPGSQRRRPVAAVRGLGTRGGLWLCACTDAAPRWGAVVCASALRDSSRPDNGYGSTGQFLVATADGVTGRGGERLRGETRNGGGAAQSRACEEKRQPRR</sequence>
<feature type="region of interest" description="Disordered" evidence="1">
    <location>
        <begin position="1"/>
        <end position="24"/>
    </location>
</feature>
<gene>
    <name evidence="2" type="ORF">E2562_008788</name>
</gene>
<organism evidence="2 3">
    <name type="scientific">Oryza meyeriana var. granulata</name>
    <dbReference type="NCBI Taxonomy" id="110450"/>
    <lineage>
        <taxon>Eukaryota</taxon>
        <taxon>Viridiplantae</taxon>
        <taxon>Streptophyta</taxon>
        <taxon>Embryophyta</taxon>
        <taxon>Tracheophyta</taxon>
        <taxon>Spermatophyta</taxon>
        <taxon>Magnoliopsida</taxon>
        <taxon>Liliopsida</taxon>
        <taxon>Poales</taxon>
        <taxon>Poaceae</taxon>
        <taxon>BOP clade</taxon>
        <taxon>Oryzoideae</taxon>
        <taxon>Oryzeae</taxon>
        <taxon>Oryzinae</taxon>
        <taxon>Oryza</taxon>
        <taxon>Oryza meyeriana</taxon>
    </lineage>
</organism>
<dbReference type="EMBL" id="SPHZ02000007">
    <property type="protein sequence ID" value="KAF0905710.1"/>
    <property type="molecule type" value="Genomic_DNA"/>
</dbReference>
<evidence type="ECO:0000313" key="2">
    <source>
        <dbReference type="EMBL" id="KAF0905710.1"/>
    </source>
</evidence>
<keyword evidence="3" id="KW-1185">Reference proteome</keyword>
<dbReference type="AlphaFoldDB" id="A0A6G1D017"/>
<accession>A0A6G1D017</accession>
<feature type="region of interest" description="Disordered" evidence="1">
    <location>
        <begin position="78"/>
        <end position="113"/>
    </location>
</feature>
<dbReference type="Proteomes" id="UP000479710">
    <property type="component" value="Unassembled WGS sequence"/>
</dbReference>
<comment type="caution">
    <text evidence="2">The sequence shown here is derived from an EMBL/GenBank/DDBJ whole genome shotgun (WGS) entry which is preliminary data.</text>
</comment>
<proteinExistence type="predicted"/>
<feature type="compositionally biased region" description="Polar residues" evidence="1">
    <location>
        <begin position="1"/>
        <end position="12"/>
    </location>
</feature>
<feature type="compositionally biased region" description="Basic and acidic residues" evidence="1">
    <location>
        <begin position="104"/>
        <end position="113"/>
    </location>
</feature>
<evidence type="ECO:0000256" key="1">
    <source>
        <dbReference type="SAM" id="MobiDB-lite"/>
    </source>
</evidence>
<reference evidence="2 3" key="1">
    <citation type="submission" date="2019-11" db="EMBL/GenBank/DDBJ databases">
        <title>Whole genome sequence of Oryza granulata.</title>
        <authorList>
            <person name="Li W."/>
        </authorList>
    </citation>
    <scope>NUCLEOTIDE SEQUENCE [LARGE SCALE GENOMIC DNA]</scope>
    <source>
        <strain evidence="3">cv. Menghai</strain>
        <tissue evidence="2">Leaf</tissue>
    </source>
</reference>
<evidence type="ECO:0000313" key="3">
    <source>
        <dbReference type="Proteomes" id="UP000479710"/>
    </source>
</evidence>
<protein>
    <submittedName>
        <fullName evidence="2">Uncharacterized protein</fullName>
    </submittedName>
</protein>
<name>A0A6G1D017_9ORYZ</name>